<organism evidence="2 3">
    <name type="scientific">Nostoc cf. commune SO-36</name>
    <dbReference type="NCBI Taxonomy" id="449208"/>
    <lineage>
        <taxon>Bacteria</taxon>
        <taxon>Bacillati</taxon>
        <taxon>Cyanobacteriota</taxon>
        <taxon>Cyanophyceae</taxon>
        <taxon>Nostocales</taxon>
        <taxon>Nostocaceae</taxon>
        <taxon>Nostoc</taxon>
    </lineage>
</organism>
<sequence>MTQVNYIERSLYIKLAYLLLIDLNRAKINLFSLKPVFAGGILVSFPLLSLSLRANTDVLKG</sequence>
<proteinExistence type="predicted"/>
<keyword evidence="1" id="KW-0812">Transmembrane</keyword>
<accession>A0ABN6Q1S3</accession>
<evidence type="ECO:0000256" key="1">
    <source>
        <dbReference type="SAM" id="Phobius"/>
    </source>
</evidence>
<keyword evidence="3" id="KW-1185">Reference proteome</keyword>
<keyword evidence="1" id="KW-0472">Membrane</keyword>
<evidence type="ECO:0000313" key="3">
    <source>
        <dbReference type="Proteomes" id="UP001055453"/>
    </source>
</evidence>
<reference evidence="2" key="1">
    <citation type="submission" date="2022-04" db="EMBL/GenBank/DDBJ databases">
        <title>Complete genome sequence of a cyanobacterium, Nostoc sp. SO-36, isolated in Antarctica.</title>
        <authorList>
            <person name="Kanesaki Y."/>
            <person name="Effendi D."/>
            <person name="Sakamoto T."/>
            <person name="Ohtani S."/>
            <person name="Awai K."/>
        </authorList>
    </citation>
    <scope>NUCLEOTIDE SEQUENCE</scope>
    <source>
        <strain evidence="2">SO-36</strain>
    </source>
</reference>
<feature type="transmembrane region" description="Helical" evidence="1">
    <location>
        <begin position="36"/>
        <end position="54"/>
    </location>
</feature>
<name>A0ABN6Q1S3_NOSCO</name>
<evidence type="ECO:0000313" key="2">
    <source>
        <dbReference type="EMBL" id="BDI16196.1"/>
    </source>
</evidence>
<gene>
    <name evidence="2" type="ORF">ANSO36C_19980</name>
</gene>
<keyword evidence="1" id="KW-1133">Transmembrane helix</keyword>
<dbReference type="EMBL" id="AP025732">
    <property type="protein sequence ID" value="BDI16196.1"/>
    <property type="molecule type" value="Genomic_DNA"/>
</dbReference>
<protein>
    <submittedName>
        <fullName evidence="2">Uncharacterized protein</fullName>
    </submittedName>
</protein>
<dbReference type="Proteomes" id="UP001055453">
    <property type="component" value="Chromosome"/>
</dbReference>